<feature type="chain" id="PRO_5045720136" evidence="1">
    <location>
        <begin position="34"/>
        <end position="1774"/>
    </location>
</feature>
<name>A0ABT0MM14_9GAMM</name>
<dbReference type="SMART" id="SM00060">
    <property type="entry name" value="FN3"/>
    <property type="match status" value="4"/>
</dbReference>
<evidence type="ECO:0000313" key="3">
    <source>
        <dbReference type="EMBL" id="MCL1635254.1"/>
    </source>
</evidence>
<dbReference type="InterPro" id="IPR013783">
    <property type="entry name" value="Ig-like_fold"/>
</dbReference>
<dbReference type="Gene3D" id="2.60.40.10">
    <property type="entry name" value="Immunoglobulins"/>
    <property type="match status" value="5"/>
</dbReference>
<proteinExistence type="predicted"/>
<protein>
    <submittedName>
        <fullName evidence="3">RHS repeat protein</fullName>
    </submittedName>
</protein>
<gene>
    <name evidence="3" type="ORF">M2650_11520</name>
</gene>
<evidence type="ECO:0000256" key="1">
    <source>
        <dbReference type="SAM" id="SignalP"/>
    </source>
</evidence>
<feature type="domain" description="Fibronectin type-III" evidence="2">
    <location>
        <begin position="1696"/>
        <end position="1766"/>
    </location>
</feature>
<dbReference type="SUPFAM" id="SSF49265">
    <property type="entry name" value="Fibronectin type III"/>
    <property type="match status" value="2"/>
</dbReference>
<dbReference type="EMBL" id="JAMBEP010000002">
    <property type="protein sequence ID" value="MCL1635254.1"/>
    <property type="molecule type" value="Genomic_DNA"/>
</dbReference>
<evidence type="ECO:0000259" key="2">
    <source>
        <dbReference type="SMART" id="SM00060"/>
    </source>
</evidence>
<accession>A0ABT0MM14</accession>
<dbReference type="InterPro" id="IPR003961">
    <property type="entry name" value="FN3_dom"/>
</dbReference>
<dbReference type="PROSITE" id="PS51257">
    <property type="entry name" value="PROKAR_LIPOPROTEIN"/>
    <property type="match status" value="1"/>
</dbReference>
<reference evidence="3 4" key="1">
    <citation type="submission" date="2022-05" db="EMBL/GenBank/DDBJ databases">
        <title>Luteimonas sp. SX5, whole genome shotgun sequencing project.</title>
        <authorList>
            <person name="Zhao G."/>
            <person name="Shen L."/>
        </authorList>
    </citation>
    <scope>NUCLEOTIDE SEQUENCE [LARGE SCALE GENOMIC DNA]</scope>
    <source>
        <strain evidence="3 4">SX5</strain>
    </source>
</reference>
<feature type="signal peptide" evidence="1">
    <location>
        <begin position="1"/>
        <end position="33"/>
    </location>
</feature>
<evidence type="ECO:0000313" key="4">
    <source>
        <dbReference type="Proteomes" id="UP001431217"/>
    </source>
</evidence>
<keyword evidence="1" id="KW-0732">Signal</keyword>
<keyword evidence="4" id="KW-1185">Reference proteome</keyword>
<dbReference type="Proteomes" id="UP001431217">
    <property type="component" value="Unassembled WGS sequence"/>
</dbReference>
<comment type="caution">
    <text evidence="3">The sequence shown here is derived from an EMBL/GenBank/DDBJ whole genome shotgun (WGS) entry which is preliminary data.</text>
</comment>
<organism evidence="3 4">
    <name type="scientific">Luteimonas galliterrae</name>
    <dbReference type="NCBI Taxonomy" id="2940486"/>
    <lineage>
        <taxon>Bacteria</taxon>
        <taxon>Pseudomonadati</taxon>
        <taxon>Pseudomonadota</taxon>
        <taxon>Gammaproteobacteria</taxon>
        <taxon>Lysobacterales</taxon>
        <taxon>Lysobacteraceae</taxon>
        <taxon>Luteimonas</taxon>
    </lineage>
</organism>
<feature type="domain" description="Fibronectin type-III" evidence="2">
    <location>
        <begin position="1604"/>
        <end position="1679"/>
    </location>
</feature>
<sequence length="1774" mass="192047">MRFDSQARKGLLFRRIASLAAVFFLVACGTAAADELSAFDGALRSMQIDERVKPQSDTPFGEQVNPYIGSVSFKQADVVVPGNGPTISLVRDTLTPRNNYRSLVPHAFGDWTLSVPQIHTIAGKPGFGGGTIAEYWDIDSLQTPYARCTQIGPLDTDSVVNTLWWEGYEMITEDGERQALLKRDPDNTAKPTMTLNGQPVVFPVVTEKNWQIGCLPNTSNGEVGEAFLAVSPDGTKYWFDRLVGDGLETIKEMDDGVIVRQSLRRARMLVTRIEDRFGNYLTYAYDDKKLTSITASDGRRVDIAWRADYALVDSITVQPAAVEPRVWRYEYTNLGDTTSQLTGVVLPDLTRWSFSLHPQTSWIQTNMRPCGIRSGLPASSATATQTLTSPSGATGTFTYKQVWHARYVVSACVQMPNIDPYEETPALFTTQSLIQKQVSGPGLATQTWTYAYQPAVGAASYDPCAQNGTCPTTKWVDVTEPDADRTRYTYSISQGTDGRLLDQDTYDGATLLRSETYEYAAANQGPWPAMLGSPMANGNLGGAIFQWTPMKKRTLVQQGTTYLWQVNNFDTFAKPLSVTRSSAPGGYTRTDTTLYDHNFGKWVIGQVTTSTNTNTGLVEVETDYDNVTAQPLSTKSFGKLRQTMTYHADGTLATAKDGNNNVTTFANWKRGVPQKVTYADTKYKSASVDDFGQLTWVEDENRYRTCYDYDVMGRLTGITYPSEAAANLCNTTTWAKTTLSFAKNGSAVYGLPAGHWYQSVVTGNGRKVTYFDALWRPVVATAYDNANIPGTLSQTVTRYDSDGRSIFISYPQRELSAAVYNTWANPAIALTLPGTGTTYDALGRVVHVKQDSELGVLTTTTAYLSNADGPYTVVTNPRSFQTRTWFQAYDQPNYDMPVEIWHPEATRTVIDRDVFGKLKTLTRRNDAGTVSLARSYAYFASQELCRTIEPETGATDFGYDGAGNLKWSAAGLPTNIGCDVEGDHSVIAPRRVDRTYDARNRLELLSFPDGRGNQQWQYWDDGLVKQVTTYNDIAMGGQVDNAYAYNKRRLLQSESIAEPGNYSWALGYGYNANGHLASHQYPGGLVVNYAPNALGQPTQAGSYATGVSYYPNGAMQQFTYGNGVIHQLTQNTRGLPDRSLDIYQSTHYLDDGYDYDQNGNVAAISDGRDAEHRGNRTMTYDGLDRLQTAVSPMFGNASYGYDVLDNLTRVTIGGPAIRDHYYCYDGANRLTNVKTGNCSGTSVIGLGYDVQGNIANKNGQTFDFDYGNRLREATGKEAYRYDGHGRRVAALAPAGTIYSFYGQDGALRSQRDERRTEAYDYIRLNGSLVARVTGTTPVIGTPVVSAPASDPDGNYTVQWTTVTAATQYELQESINGGAWQAAYVGAGTNKAIGGKPAGSYGYRARACKSGPCGNWSAAATVVVNQPPASAPTLTAPTTAANGNYNVSWSAISGATGYTLEESTNGGAWTAAYTGLNLSKAYTGKSAGSYGYRIKACNEFGCSAYSAAKTVQAVYAPAAPVLNAPASSTNGSYAVSWAAIVTAASYRLEESVNNDAWTLVQDAAALSKTFSGKANGSYRYRAQACNVAGCSAYSALKTVSVLLPPAAAPGLTAPASNATGSYAVSWTAVATSTSYTLQRSVNGGAWSNRYSGANLSFNESGLGAGSYGYRVQACNGSGCSAFSATKTTTVQFPPAMPASLTGNTDPDPDLPGSRNFYVFWSAVSGATSYELQEGGTTVYSGPLTNYMTSGKGTRTFNVRACNAAGCSAWKGPLVL</sequence>
<dbReference type="InterPro" id="IPR036116">
    <property type="entry name" value="FN3_sf"/>
</dbReference>
<feature type="domain" description="Fibronectin type-III" evidence="2">
    <location>
        <begin position="1427"/>
        <end position="1502"/>
    </location>
</feature>
<dbReference type="Gene3D" id="2.180.10.10">
    <property type="entry name" value="RHS repeat-associated core"/>
    <property type="match status" value="1"/>
</dbReference>
<feature type="domain" description="Fibronectin type-III" evidence="2">
    <location>
        <begin position="1516"/>
        <end position="1590"/>
    </location>
</feature>